<comment type="function">
    <text evidence="8">Reversible hydration of carbon dioxide.</text>
</comment>
<evidence type="ECO:0000256" key="4">
    <source>
        <dbReference type="ARBA" id="ARBA00022833"/>
    </source>
</evidence>
<protein>
    <recommendedName>
        <fullName evidence="2 8">Carbonic anhydrase</fullName>
        <ecNumber evidence="2 8">4.2.1.1</ecNumber>
    </recommendedName>
    <alternativeName>
        <fullName evidence="8">Carbonate dehydratase</fullName>
    </alternativeName>
</protein>
<dbReference type="InterPro" id="IPR001765">
    <property type="entry name" value="Carbonic_anhydrase"/>
</dbReference>
<dbReference type="EMBL" id="JASBNA010000010">
    <property type="protein sequence ID" value="KAK7688554.1"/>
    <property type="molecule type" value="Genomic_DNA"/>
</dbReference>
<dbReference type="Proteomes" id="UP001385951">
    <property type="component" value="Unassembled WGS sequence"/>
</dbReference>
<evidence type="ECO:0000256" key="1">
    <source>
        <dbReference type="ARBA" id="ARBA00006217"/>
    </source>
</evidence>
<keyword evidence="10" id="KW-1185">Reference proteome</keyword>
<gene>
    <name evidence="9" type="ORF">QCA50_008092</name>
</gene>
<dbReference type="GO" id="GO:0071244">
    <property type="term" value="P:cellular response to carbon dioxide"/>
    <property type="evidence" value="ECO:0007669"/>
    <property type="project" value="TreeGrafter"/>
</dbReference>
<feature type="binding site" evidence="7">
    <location>
        <position position="107"/>
    </location>
    <ligand>
        <name>Zn(2+)</name>
        <dbReference type="ChEBI" id="CHEBI:29105"/>
    </ligand>
</feature>
<dbReference type="SMART" id="SM00947">
    <property type="entry name" value="Pro_CA"/>
    <property type="match status" value="1"/>
</dbReference>
<evidence type="ECO:0000256" key="3">
    <source>
        <dbReference type="ARBA" id="ARBA00022723"/>
    </source>
</evidence>
<dbReference type="GO" id="GO:0034599">
    <property type="term" value="P:cellular response to oxidative stress"/>
    <property type="evidence" value="ECO:0007669"/>
    <property type="project" value="TreeGrafter"/>
</dbReference>
<dbReference type="InterPro" id="IPR036874">
    <property type="entry name" value="Carbonic_anhydrase_sf"/>
</dbReference>
<evidence type="ECO:0000256" key="2">
    <source>
        <dbReference type="ARBA" id="ARBA00012925"/>
    </source>
</evidence>
<feature type="binding site" evidence="7">
    <location>
        <position position="110"/>
    </location>
    <ligand>
        <name>Zn(2+)</name>
        <dbReference type="ChEBI" id="CHEBI:29105"/>
    </ligand>
</feature>
<evidence type="ECO:0000256" key="8">
    <source>
        <dbReference type="RuleBase" id="RU003956"/>
    </source>
</evidence>
<feature type="binding site" evidence="7">
    <location>
        <position position="44"/>
    </location>
    <ligand>
        <name>Zn(2+)</name>
        <dbReference type="ChEBI" id="CHEBI:29105"/>
    </ligand>
</feature>
<dbReference type="GO" id="GO:0004089">
    <property type="term" value="F:carbonate dehydratase activity"/>
    <property type="evidence" value="ECO:0007669"/>
    <property type="project" value="UniProtKB-UniRule"/>
</dbReference>
<dbReference type="EC" id="4.2.1.1" evidence="2 8"/>
<evidence type="ECO:0000313" key="10">
    <source>
        <dbReference type="Proteomes" id="UP001385951"/>
    </source>
</evidence>
<comment type="caution">
    <text evidence="9">The sequence shown here is derived from an EMBL/GenBank/DDBJ whole genome shotgun (WGS) entry which is preliminary data.</text>
</comment>
<comment type="cofactor">
    <cofactor evidence="7">
        <name>Zn(2+)</name>
        <dbReference type="ChEBI" id="CHEBI:29105"/>
    </cofactor>
    <text evidence="7">Binds 1 zinc ion per subunit.</text>
</comment>
<dbReference type="PANTHER" id="PTHR11002:SF76">
    <property type="entry name" value="CARBONIC ANHYDRASE"/>
    <property type="match status" value="1"/>
</dbReference>
<proteinExistence type="inferred from homology"/>
<evidence type="ECO:0000313" key="9">
    <source>
        <dbReference type="EMBL" id="KAK7688554.1"/>
    </source>
</evidence>
<keyword evidence="5 8" id="KW-0456">Lyase</keyword>
<dbReference type="SUPFAM" id="SSF53056">
    <property type="entry name" value="beta-carbonic anhydrase, cab"/>
    <property type="match status" value="1"/>
</dbReference>
<evidence type="ECO:0000256" key="6">
    <source>
        <dbReference type="ARBA" id="ARBA00048348"/>
    </source>
</evidence>
<dbReference type="PANTHER" id="PTHR11002">
    <property type="entry name" value="CARBONIC ANHYDRASE"/>
    <property type="match status" value="1"/>
</dbReference>
<dbReference type="Gene3D" id="3.40.1050.10">
    <property type="entry name" value="Carbonic anhydrase"/>
    <property type="match status" value="1"/>
</dbReference>
<feature type="binding site" evidence="7">
    <location>
        <position position="46"/>
    </location>
    <ligand>
        <name>Zn(2+)</name>
        <dbReference type="ChEBI" id="CHEBI:29105"/>
    </ligand>
</feature>
<organism evidence="9 10">
    <name type="scientific">Cerrena zonata</name>
    <dbReference type="NCBI Taxonomy" id="2478898"/>
    <lineage>
        <taxon>Eukaryota</taxon>
        <taxon>Fungi</taxon>
        <taxon>Dikarya</taxon>
        <taxon>Basidiomycota</taxon>
        <taxon>Agaricomycotina</taxon>
        <taxon>Agaricomycetes</taxon>
        <taxon>Polyporales</taxon>
        <taxon>Cerrenaceae</taxon>
        <taxon>Cerrena</taxon>
    </lineage>
</organism>
<evidence type="ECO:0000256" key="7">
    <source>
        <dbReference type="PIRSR" id="PIRSR601765-1"/>
    </source>
</evidence>
<reference evidence="9 10" key="1">
    <citation type="submission" date="2022-09" db="EMBL/GenBank/DDBJ databases">
        <authorList>
            <person name="Palmer J.M."/>
        </authorList>
    </citation>
    <scope>NUCLEOTIDE SEQUENCE [LARGE SCALE GENOMIC DNA]</scope>
    <source>
        <strain evidence="9 10">DSM 7382</strain>
    </source>
</reference>
<dbReference type="Pfam" id="PF00484">
    <property type="entry name" value="Pro_CA"/>
    <property type="match status" value="1"/>
</dbReference>
<keyword evidence="3 7" id="KW-0479">Metal-binding</keyword>
<dbReference type="GO" id="GO:0008270">
    <property type="term" value="F:zinc ion binding"/>
    <property type="evidence" value="ECO:0007669"/>
    <property type="project" value="UniProtKB-UniRule"/>
</dbReference>
<evidence type="ECO:0000256" key="5">
    <source>
        <dbReference type="ARBA" id="ARBA00023239"/>
    </source>
</evidence>
<keyword evidence="4 7" id="KW-0862">Zinc</keyword>
<accession>A0AAW0GEZ2</accession>
<sequence>MSQCQCLPDANQLLTQNHEWAIRNSDLHDKIKDRQCPRVLWLGCSDSRVPESVITAALPGHIFVHRNIGNVYSQIDDSFRSVLEFSLFDPTAPEIGIAVCDIVIVGHTDCGAIKASRDIASGNGGNIPEAAPYLRRWLEPIVQLAHSLPGATVEELTIANIRRQVELIADSPVLARDRLARSTKPPVTIHGWLHDLSTGMLSEVSAVKHSDIQLTRYKNETAAEDD</sequence>
<name>A0AAW0GEZ2_9APHY</name>
<comment type="catalytic activity">
    <reaction evidence="6 8">
        <text>hydrogencarbonate + H(+) = CO2 + H2O</text>
        <dbReference type="Rhea" id="RHEA:10748"/>
        <dbReference type="ChEBI" id="CHEBI:15377"/>
        <dbReference type="ChEBI" id="CHEBI:15378"/>
        <dbReference type="ChEBI" id="CHEBI:16526"/>
        <dbReference type="ChEBI" id="CHEBI:17544"/>
        <dbReference type="EC" id="4.2.1.1"/>
    </reaction>
</comment>
<comment type="similarity">
    <text evidence="1 8">Belongs to the beta-class carbonic anhydrase family.</text>
</comment>
<dbReference type="AlphaFoldDB" id="A0AAW0GEZ2"/>